<keyword evidence="10" id="KW-1185">Reference proteome</keyword>
<protein>
    <recommendedName>
        <fullName evidence="3">methylmalonyl-CoA mutase</fullName>
        <ecNumber evidence="3">5.4.99.2</ecNumber>
    </recommendedName>
</protein>
<dbReference type="GO" id="GO:0046872">
    <property type="term" value="F:metal ion binding"/>
    <property type="evidence" value="ECO:0007669"/>
    <property type="project" value="UniProtKB-KW"/>
</dbReference>
<evidence type="ECO:0000313" key="10">
    <source>
        <dbReference type="Proteomes" id="UP000251213"/>
    </source>
</evidence>
<dbReference type="PANTHER" id="PTHR48101:SF1">
    <property type="entry name" value="METHYLMALONYL-COA MUTASE, LARGE SUBUNIT"/>
    <property type="match status" value="1"/>
</dbReference>
<dbReference type="InterPro" id="IPR016176">
    <property type="entry name" value="Cbl-dep_enz_cat"/>
</dbReference>
<evidence type="ECO:0000259" key="8">
    <source>
        <dbReference type="Pfam" id="PF01642"/>
    </source>
</evidence>
<dbReference type="PANTHER" id="PTHR48101">
    <property type="entry name" value="METHYLMALONYL-COA MUTASE, MITOCHONDRIAL-RELATED"/>
    <property type="match status" value="1"/>
</dbReference>
<dbReference type="GO" id="GO:0031419">
    <property type="term" value="F:cobalamin binding"/>
    <property type="evidence" value="ECO:0007669"/>
    <property type="project" value="UniProtKB-KW"/>
</dbReference>
<dbReference type="SUPFAM" id="SSF51703">
    <property type="entry name" value="Cobalamin (vitamin B12)-dependent enzymes"/>
    <property type="match status" value="1"/>
</dbReference>
<keyword evidence="7" id="KW-0170">Cobalt</keyword>
<keyword evidence="6" id="KW-0413">Isomerase</keyword>
<dbReference type="NCBIfam" id="TIGR00641">
    <property type="entry name" value="acid_CoA_mut_N"/>
    <property type="match status" value="1"/>
</dbReference>
<dbReference type="FunFam" id="3.20.20.240:FF:000001">
    <property type="entry name" value="Probable methylmalonyl-coa mutase"/>
    <property type="match status" value="1"/>
</dbReference>
<dbReference type="Proteomes" id="UP000251213">
    <property type="component" value="Unassembled WGS sequence"/>
</dbReference>
<dbReference type="InterPro" id="IPR006099">
    <property type="entry name" value="MeMalonylCoA_mutase_a/b_cat"/>
</dbReference>
<name>A0A364K8B3_9BACL</name>
<proteinExistence type="inferred from homology"/>
<organism evidence="9 10">
    <name type="scientific">Thermoflavimicrobium daqui</name>
    <dbReference type="NCBI Taxonomy" id="2137476"/>
    <lineage>
        <taxon>Bacteria</taxon>
        <taxon>Bacillati</taxon>
        <taxon>Bacillota</taxon>
        <taxon>Bacilli</taxon>
        <taxon>Bacillales</taxon>
        <taxon>Thermoactinomycetaceae</taxon>
        <taxon>Thermoflavimicrobium</taxon>
    </lineage>
</organism>
<evidence type="ECO:0000256" key="1">
    <source>
        <dbReference type="ARBA" id="ARBA00001922"/>
    </source>
</evidence>
<dbReference type="InterPro" id="IPR006098">
    <property type="entry name" value="MMCoA_mutase_a_cat"/>
</dbReference>
<evidence type="ECO:0000256" key="7">
    <source>
        <dbReference type="ARBA" id="ARBA00023285"/>
    </source>
</evidence>
<reference evidence="9 10" key="1">
    <citation type="submission" date="2018-06" db="EMBL/GenBank/DDBJ databases">
        <title>Thermoflavimicrobium daqus sp. nov., a thermophilic microbe isolated from Moutai-flavour Daqu.</title>
        <authorList>
            <person name="Wang X."/>
            <person name="Zhou H."/>
        </authorList>
    </citation>
    <scope>NUCLEOTIDE SEQUENCE [LARGE SCALE GENOMIC DNA]</scope>
    <source>
        <strain evidence="9 10">FBKL4.011</strain>
    </source>
</reference>
<dbReference type="EC" id="5.4.99.2" evidence="3"/>
<evidence type="ECO:0000256" key="5">
    <source>
        <dbReference type="ARBA" id="ARBA00022723"/>
    </source>
</evidence>
<dbReference type="Pfam" id="PF01642">
    <property type="entry name" value="MM_CoA_mutase"/>
    <property type="match status" value="1"/>
</dbReference>
<evidence type="ECO:0000256" key="4">
    <source>
        <dbReference type="ARBA" id="ARBA00022628"/>
    </source>
</evidence>
<evidence type="ECO:0000313" key="9">
    <source>
        <dbReference type="EMBL" id="RAL26539.1"/>
    </source>
</evidence>
<feature type="domain" description="Methylmalonyl-CoA mutase alpha/beta chain catalytic" evidence="8">
    <location>
        <begin position="32"/>
        <end position="545"/>
    </location>
</feature>
<evidence type="ECO:0000256" key="6">
    <source>
        <dbReference type="ARBA" id="ARBA00023235"/>
    </source>
</evidence>
<dbReference type="EMBL" id="QJKK01000001">
    <property type="protein sequence ID" value="RAL26539.1"/>
    <property type="molecule type" value="Genomic_DNA"/>
</dbReference>
<comment type="caution">
    <text evidence="9">The sequence shown here is derived from an EMBL/GenBank/DDBJ whole genome shotgun (WGS) entry which is preliminary data.</text>
</comment>
<sequence>MKSSWEKRWKKWEEKTEQLLKKFPERKQQFETSSGIQVNRLYAPKSMDDLSLKEIGLPGEYPFTRGIRPTMYRGRYWTMRQYAGFGSASETNRRFRYLLSQGQTGLSVAFDLPTQIGYDSDDAMSLGEVGKVGVAIDSLEDMERLFAKIPLDQVSTSMTINAPAAILLAMYIAVAEKQGVSSKQIAGTIQNDILKEYIARGTYIFPPKPSMRLITDVFAYCSQHVPKWNTISISGYHIREAGSTAVQEVAFTLANGIAYVEAAIQVGLDVDQFAPRLSFFFNAHNHFFEEIAKFRAARRLWAKIMKERFHAKDERSMQLRFHTQTGGSTLTAQQPDNNIVRVTLQALAAVLGGTQSLHTNARDEALALPTEESARIALRTQQIIANESGVADTVDPLGGSYYIEELTNQIEQEAMKYIQQIDEMGGAVHAVDQGFMQREIHRVALETQRRIEAGTEVVVGMNRYQIEEESPPPLLRVDPHLAKEQIERLQKLRASRNSEAVRDSIHRLKRAAAGTENLMPFLLEAVKAYATVGEISNALREVFGEYQPV</sequence>
<dbReference type="Gene3D" id="3.20.20.240">
    <property type="entry name" value="Methylmalonyl-CoA mutase"/>
    <property type="match status" value="1"/>
</dbReference>
<comment type="cofactor">
    <cofactor evidence="1">
        <name>adenosylcob(III)alamin</name>
        <dbReference type="ChEBI" id="CHEBI:18408"/>
    </cofactor>
</comment>
<evidence type="ECO:0000256" key="2">
    <source>
        <dbReference type="ARBA" id="ARBA00008465"/>
    </source>
</evidence>
<accession>A0A364K8B3</accession>
<dbReference type="RefSeq" id="WP_113657145.1">
    <property type="nucleotide sequence ID" value="NZ_KZ845663.1"/>
</dbReference>
<comment type="similarity">
    <text evidence="2">Belongs to the methylmalonyl-CoA mutase family.</text>
</comment>
<reference evidence="9 10" key="2">
    <citation type="submission" date="2018-06" db="EMBL/GenBank/DDBJ databases">
        <authorList>
            <person name="Zhirakovskaya E."/>
        </authorList>
    </citation>
    <scope>NUCLEOTIDE SEQUENCE [LARGE SCALE GENOMIC DNA]</scope>
    <source>
        <strain evidence="9 10">FBKL4.011</strain>
    </source>
</reference>
<keyword evidence="5" id="KW-0479">Metal-binding</keyword>
<dbReference type="OrthoDB" id="9762378at2"/>
<gene>
    <name evidence="9" type="ORF">DL897_00345</name>
</gene>
<evidence type="ECO:0000256" key="3">
    <source>
        <dbReference type="ARBA" id="ARBA00012398"/>
    </source>
</evidence>
<dbReference type="GO" id="GO:0004494">
    <property type="term" value="F:methylmalonyl-CoA mutase activity"/>
    <property type="evidence" value="ECO:0007669"/>
    <property type="project" value="UniProtKB-EC"/>
</dbReference>
<dbReference type="AlphaFoldDB" id="A0A364K8B3"/>
<dbReference type="CDD" id="cd03680">
    <property type="entry name" value="MM_CoA_mutase_ICM_like"/>
    <property type="match status" value="1"/>
</dbReference>
<keyword evidence="4" id="KW-0846">Cobalamin</keyword>